<reference evidence="6" key="1">
    <citation type="journal article" date="2017" name="Cell">
        <title>Insights into land plant evolution garnered from the Marchantia polymorpha genome.</title>
        <authorList>
            <person name="Bowman J.L."/>
            <person name="Kohchi T."/>
            <person name="Yamato K.T."/>
            <person name="Jenkins J."/>
            <person name="Shu S."/>
            <person name="Ishizaki K."/>
            <person name="Yamaoka S."/>
            <person name="Nishihama R."/>
            <person name="Nakamura Y."/>
            <person name="Berger F."/>
            <person name="Adam C."/>
            <person name="Aki S.S."/>
            <person name="Althoff F."/>
            <person name="Araki T."/>
            <person name="Arteaga-Vazquez M.A."/>
            <person name="Balasubrmanian S."/>
            <person name="Barry K."/>
            <person name="Bauer D."/>
            <person name="Boehm C.R."/>
            <person name="Briginshaw L."/>
            <person name="Caballero-Perez J."/>
            <person name="Catarino B."/>
            <person name="Chen F."/>
            <person name="Chiyoda S."/>
            <person name="Chovatia M."/>
            <person name="Davies K.M."/>
            <person name="Delmans M."/>
            <person name="Demura T."/>
            <person name="Dierschke T."/>
            <person name="Dolan L."/>
            <person name="Dorantes-Acosta A.E."/>
            <person name="Eklund D.M."/>
            <person name="Florent S.N."/>
            <person name="Flores-Sandoval E."/>
            <person name="Fujiyama A."/>
            <person name="Fukuzawa H."/>
            <person name="Galik B."/>
            <person name="Grimanelli D."/>
            <person name="Grimwood J."/>
            <person name="Grossniklaus U."/>
            <person name="Hamada T."/>
            <person name="Haseloff J."/>
            <person name="Hetherington A.J."/>
            <person name="Higo A."/>
            <person name="Hirakawa Y."/>
            <person name="Hundley H.N."/>
            <person name="Ikeda Y."/>
            <person name="Inoue K."/>
            <person name="Inoue S.I."/>
            <person name="Ishida S."/>
            <person name="Jia Q."/>
            <person name="Kakita M."/>
            <person name="Kanazawa T."/>
            <person name="Kawai Y."/>
            <person name="Kawashima T."/>
            <person name="Kennedy M."/>
            <person name="Kinose K."/>
            <person name="Kinoshita T."/>
            <person name="Kohara Y."/>
            <person name="Koide E."/>
            <person name="Komatsu K."/>
            <person name="Kopischke S."/>
            <person name="Kubo M."/>
            <person name="Kyozuka J."/>
            <person name="Lagercrantz U."/>
            <person name="Lin S.S."/>
            <person name="Lindquist E."/>
            <person name="Lipzen A.M."/>
            <person name="Lu C.W."/>
            <person name="De Luna E."/>
            <person name="Martienssen R.A."/>
            <person name="Minamino N."/>
            <person name="Mizutani M."/>
            <person name="Mizutani M."/>
            <person name="Mochizuki N."/>
            <person name="Monte I."/>
            <person name="Mosher R."/>
            <person name="Nagasaki H."/>
            <person name="Nakagami H."/>
            <person name="Naramoto S."/>
            <person name="Nishitani K."/>
            <person name="Ohtani M."/>
            <person name="Okamoto T."/>
            <person name="Okumura M."/>
            <person name="Phillips J."/>
            <person name="Pollak B."/>
            <person name="Reinders A."/>
            <person name="Rovekamp M."/>
            <person name="Sano R."/>
            <person name="Sawa S."/>
            <person name="Schmid M.W."/>
            <person name="Shirakawa M."/>
            <person name="Solano R."/>
            <person name="Spunde A."/>
            <person name="Suetsugu N."/>
            <person name="Sugano S."/>
            <person name="Sugiyama A."/>
            <person name="Sun R."/>
            <person name="Suzuki Y."/>
            <person name="Takenaka M."/>
            <person name="Takezawa D."/>
            <person name="Tomogane H."/>
            <person name="Tsuzuki M."/>
            <person name="Ueda T."/>
            <person name="Umeda M."/>
            <person name="Ward J.M."/>
            <person name="Watanabe Y."/>
            <person name="Yazaki K."/>
            <person name="Yokoyama R."/>
            <person name="Yoshitake Y."/>
            <person name="Yotsui I."/>
            <person name="Zachgo S."/>
            <person name="Schmutz J."/>
        </authorList>
    </citation>
    <scope>NUCLEOTIDE SEQUENCE [LARGE SCALE GENOMIC DNA]</scope>
    <source>
        <strain evidence="6">Tak-1</strain>
    </source>
</reference>
<dbReference type="InterPro" id="IPR036775">
    <property type="entry name" value="DNA_pol_Y-fam_lit_finger_sf"/>
</dbReference>
<keyword evidence="6" id="KW-1185">Reference proteome</keyword>
<evidence type="ECO:0000259" key="4">
    <source>
        <dbReference type="PROSITE" id="PS50173"/>
    </source>
</evidence>
<dbReference type="GO" id="GO:0003887">
    <property type="term" value="F:DNA-directed DNA polymerase activity"/>
    <property type="evidence" value="ECO:0007669"/>
    <property type="project" value="InterPro"/>
</dbReference>
<dbReference type="Pfam" id="PF11799">
    <property type="entry name" value="IMS_C"/>
    <property type="match status" value="1"/>
</dbReference>
<dbReference type="AlphaFoldDB" id="A0A2R6X0S3"/>
<name>A0A2R6X0S3_MARPO</name>
<dbReference type="PROSITE" id="PS50173">
    <property type="entry name" value="UMUC"/>
    <property type="match status" value="1"/>
</dbReference>
<dbReference type="Gene3D" id="3.30.1490.100">
    <property type="entry name" value="DNA polymerase, Y-family, little finger domain"/>
    <property type="match status" value="1"/>
</dbReference>
<protein>
    <recommendedName>
        <fullName evidence="4">UmuC domain-containing protein</fullName>
    </recommendedName>
</protein>
<evidence type="ECO:0000256" key="1">
    <source>
        <dbReference type="ARBA" id="ARBA00010945"/>
    </source>
</evidence>
<dbReference type="GO" id="GO:0003684">
    <property type="term" value="F:damaged DNA binding"/>
    <property type="evidence" value="ECO:0007669"/>
    <property type="project" value="InterPro"/>
</dbReference>
<dbReference type="Proteomes" id="UP000244005">
    <property type="component" value="Unassembled WGS sequence"/>
</dbReference>
<dbReference type="Pfam" id="PF21999">
    <property type="entry name" value="IMS_HHH_1"/>
    <property type="match status" value="1"/>
</dbReference>
<dbReference type="GO" id="GO:0006281">
    <property type="term" value="P:DNA repair"/>
    <property type="evidence" value="ECO:0007669"/>
    <property type="project" value="InterPro"/>
</dbReference>
<dbReference type="Gene3D" id="1.10.150.20">
    <property type="entry name" value="5' to 3' exonuclease, C-terminal subdomain"/>
    <property type="match status" value="1"/>
</dbReference>
<dbReference type="OrthoDB" id="5723at2759"/>
<evidence type="ECO:0000256" key="3">
    <source>
        <dbReference type="SAM" id="MobiDB-lite"/>
    </source>
</evidence>
<dbReference type="InterPro" id="IPR043502">
    <property type="entry name" value="DNA/RNA_pol_sf"/>
</dbReference>
<dbReference type="InterPro" id="IPR043128">
    <property type="entry name" value="Rev_trsase/Diguanyl_cyclase"/>
</dbReference>
<evidence type="ECO:0000313" key="5">
    <source>
        <dbReference type="EMBL" id="PTQ39703.1"/>
    </source>
</evidence>
<dbReference type="SUPFAM" id="SSF100879">
    <property type="entry name" value="Lesion bypass DNA polymerase (Y-family), little finger domain"/>
    <property type="match status" value="1"/>
</dbReference>
<dbReference type="SUPFAM" id="SSF56672">
    <property type="entry name" value="DNA/RNA polymerases"/>
    <property type="match status" value="1"/>
</dbReference>
<accession>A0A2R6X0S3</accession>
<gene>
    <name evidence="5" type="ORF">MARPO_0044s0119</name>
</gene>
<proteinExistence type="inferred from homology"/>
<dbReference type="InterPro" id="IPR001126">
    <property type="entry name" value="UmuC"/>
</dbReference>
<feature type="region of interest" description="Disordered" evidence="3">
    <location>
        <begin position="610"/>
        <end position="640"/>
    </location>
</feature>
<comment type="similarity">
    <text evidence="1">Belongs to the DNA polymerase type-Y family.</text>
</comment>
<dbReference type="PIRSF" id="PIRSF036603">
    <property type="entry name" value="DPol_eta"/>
    <property type="match status" value="1"/>
</dbReference>
<keyword evidence="2" id="KW-0237">DNA synthesis</keyword>
<sequence length="640" mass="69703">MADSPIDIRVIAHFDIDCFYAQSEVLRCPSLRGRPVGVTQKFLVVTTNYIARSLGVPKMVSIDEAKKVLPALVLVNGEDLTPYRAESKQIMAVLGRYGVVQRSGLDEGAVDITAQVKARLQCGFPALSFSSHILGWEAVSGEPGNDSGGTFVNVDSTKLELEKISGVDTALLVGSQVVSEMRSAIEKETGFQCSCGVAQNKMLAKLASSLNKPSKQTCLLSGAVERFIAPLPARKIPGVGRQTEAILLDLGVQTITDLKKVSVCQLSERLGARIGQFLYDACRGRDYTPVLDKGPPKSITVEDSFRNCTTLQQAEGILRVLAPDLIKRLDEDRVETGRRPKSLTLKWRVQGPKWNFISVSTDLPVELLSPSLSKEQRAAVAVEVASRLLLRNLGHSFHLVVLNIGATNFVETSTSDPAVRDIRSFLQAQGNSPRKELKVTSKNDARARRESFKTMTSALPAGPTGAVLGLNFSAVADSQKTPDTHIFGSGHVGDEYQLSNSSDEEDGWRDLADQLKSGVRASCPTATNFTQTQSYKDVSDQLQSQQSTDLLHSKSIFKTSHPAKLKQFFVENEDVMKLESPDSQRAGVTNTGGLHFRTQTAGSSRIANSIAKREVVPESTSQKKKRKSRNGTLDAFVIRK</sequence>
<dbReference type="PANTHER" id="PTHR46404:SF1">
    <property type="entry name" value="DNA POLYMERASE IOTA"/>
    <property type="match status" value="1"/>
</dbReference>
<dbReference type="OMA" id="RINASCF"/>
<evidence type="ECO:0000313" key="6">
    <source>
        <dbReference type="Proteomes" id="UP000244005"/>
    </source>
</evidence>
<dbReference type="EMBL" id="KZ772716">
    <property type="protein sequence ID" value="PTQ39703.1"/>
    <property type="molecule type" value="Genomic_DNA"/>
</dbReference>
<organism evidence="5 6">
    <name type="scientific">Marchantia polymorpha</name>
    <name type="common">Common liverwort</name>
    <name type="synonym">Marchantia aquatica</name>
    <dbReference type="NCBI Taxonomy" id="3197"/>
    <lineage>
        <taxon>Eukaryota</taxon>
        <taxon>Viridiplantae</taxon>
        <taxon>Streptophyta</taxon>
        <taxon>Embryophyta</taxon>
        <taxon>Marchantiophyta</taxon>
        <taxon>Marchantiopsida</taxon>
        <taxon>Marchantiidae</taxon>
        <taxon>Marchantiales</taxon>
        <taxon>Marchantiaceae</taxon>
        <taxon>Marchantia</taxon>
    </lineage>
</organism>
<dbReference type="PANTHER" id="PTHR46404">
    <property type="entry name" value="DNA POLYMERASE IOTA"/>
    <property type="match status" value="1"/>
</dbReference>
<dbReference type="Gramene" id="Mp4g03530.1">
    <property type="protein sequence ID" value="Mp4g03530.1.cds"/>
    <property type="gene ID" value="Mp4g03530"/>
</dbReference>
<dbReference type="InterPro" id="IPR053848">
    <property type="entry name" value="IMS_HHH_1"/>
</dbReference>
<dbReference type="Pfam" id="PF00817">
    <property type="entry name" value="IMS"/>
    <property type="match status" value="1"/>
</dbReference>
<dbReference type="Gene3D" id="3.30.70.270">
    <property type="match status" value="1"/>
</dbReference>
<dbReference type="InterPro" id="IPR017961">
    <property type="entry name" value="DNA_pol_Y-fam_little_finger"/>
</dbReference>
<feature type="domain" description="UmuC" evidence="4">
    <location>
        <begin position="11"/>
        <end position="240"/>
    </location>
</feature>
<evidence type="ECO:0000256" key="2">
    <source>
        <dbReference type="ARBA" id="ARBA00022634"/>
    </source>
</evidence>
<dbReference type="Gene3D" id="3.40.1170.60">
    <property type="match status" value="1"/>
</dbReference>